<protein>
    <recommendedName>
        <fullName evidence="3">Insertion element IS150 protein InsJ-like helix-turn-helix domain-containing protein</fullName>
    </recommendedName>
</protein>
<dbReference type="Proteomes" id="UP000003560">
    <property type="component" value="Unassembled WGS sequence"/>
</dbReference>
<feature type="region of interest" description="Disordered" evidence="2">
    <location>
        <begin position="158"/>
        <end position="186"/>
    </location>
</feature>
<dbReference type="PANTHER" id="PTHR33795:SF1">
    <property type="entry name" value="INSERTION ELEMENT IS150 PROTEIN INSJ"/>
    <property type="match status" value="1"/>
</dbReference>
<dbReference type="STRING" id="445975.COLSTE_02103"/>
<dbReference type="HOGENOM" id="CLU_027402_17_1_11"/>
<evidence type="ECO:0000313" key="5">
    <source>
        <dbReference type="Proteomes" id="UP000003560"/>
    </source>
</evidence>
<gene>
    <name evidence="4" type="ORF">COLSTE_02103</name>
</gene>
<dbReference type="InterPro" id="IPR055247">
    <property type="entry name" value="InsJ-like_HTH"/>
</dbReference>
<proteinExistence type="inferred from homology"/>
<dbReference type="eggNOG" id="COG2963">
    <property type="taxonomic scope" value="Bacteria"/>
</dbReference>
<evidence type="ECO:0000256" key="1">
    <source>
        <dbReference type="ARBA" id="ARBA00038232"/>
    </source>
</evidence>
<dbReference type="GO" id="GO:0043565">
    <property type="term" value="F:sequence-specific DNA binding"/>
    <property type="evidence" value="ECO:0007669"/>
    <property type="project" value="InterPro"/>
</dbReference>
<reference evidence="4 5" key="1">
    <citation type="submission" date="2008-10" db="EMBL/GenBank/DDBJ databases">
        <title>Draft genome sequence of Collinsella stercoris (DSM 13279).</title>
        <authorList>
            <person name="Sudarsanam P."/>
            <person name="Ley R."/>
            <person name="Guruge J."/>
            <person name="Turnbaugh P.J."/>
            <person name="Mahowald M."/>
            <person name="Liep D."/>
            <person name="Gordon J."/>
        </authorList>
    </citation>
    <scope>NUCLEOTIDE SEQUENCE [LARGE SCALE GENOMIC DNA]</scope>
    <source>
        <strain evidence="4 5">DSM 13279</strain>
    </source>
</reference>
<dbReference type="PANTHER" id="PTHR33795">
    <property type="entry name" value="INSERTION ELEMENT IS150 PROTEIN INSJ"/>
    <property type="match status" value="1"/>
</dbReference>
<accession>B6GDC5</accession>
<dbReference type="Gene3D" id="1.10.10.10">
    <property type="entry name" value="Winged helix-like DNA-binding domain superfamily/Winged helix DNA-binding domain"/>
    <property type="match status" value="1"/>
</dbReference>
<evidence type="ECO:0000256" key="2">
    <source>
        <dbReference type="SAM" id="MobiDB-lite"/>
    </source>
</evidence>
<dbReference type="SUPFAM" id="SSF48295">
    <property type="entry name" value="TrpR-like"/>
    <property type="match status" value="1"/>
</dbReference>
<organism evidence="4 5">
    <name type="scientific">Collinsella stercoris DSM 13279</name>
    <dbReference type="NCBI Taxonomy" id="445975"/>
    <lineage>
        <taxon>Bacteria</taxon>
        <taxon>Bacillati</taxon>
        <taxon>Actinomycetota</taxon>
        <taxon>Coriobacteriia</taxon>
        <taxon>Coriobacteriales</taxon>
        <taxon>Coriobacteriaceae</taxon>
        <taxon>Collinsella</taxon>
    </lineage>
</organism>
<dbReference type="Pfam" id="PF13518">
    <property type="entry name" value="HTH_28"/>
    <property type="match status" value="1"/>
</dbReference>
<comment type="caution">
    <text evidence="4">The sequence shown here is derived from an EMBL/GenBank/DDBJ whole genome shotgun (WGS) entry which is preliminary data.</text>
</comment>
<dbReference type="InterPro" id="IPR052057">
    <property type="entry name" value="IS150/IS1296_orfA-like"/>
</dbReference>
<name>B6GDC5_9ACTN</name>
<dbReference type="EMBL" id="ABXJ01000125">
    <property type="protein sequence ID" value="EEA89741.1"/>
    <property type="molecule type" value="Genomic_DNA"/>
</dbReference>
<dbReference type="InterPro" id="IPR010921">
    <property type="entry name" value="Trp_repressor/repl_initiator"/>
</dbReference>
<dbReference type="AlphaFoldDB" id="B6GDC5"/>
<evidence type="ECO:0000313" key="4">
    <source>
        <dbReference type="EMBL" id="EEA89741.1"/>
    </source>
</evidence>
<reference evidence="4 5" key="2">
    <citation type="submission" date="2008-10" db="EMBL/GenBank/DDBJ databases">
        <authorList>
            <person name="Fulton L."/>
            <person name="Clifton S."/>
            <person name="Fulton B."/>
            <person name="Xu J."/>
            <person name="Minx P."/>
            <person name="Pepin K.H."/>
            <person name="Johnson M."/>
            <person name="Thiruvilangam P."/>
            <person name="Bhonagiri V."/>
            <person name="Nash W.E."/>
            <person name="Mardis E.R."/>
            <person name="Wilson R.K."/>
        </authorList>
    </citation>
    <scope>NUCLEOTIDE SEQUENCE [LARGE SCALE GENOMIC DNA]</scope>
    <source>
        <strain evidence="4 5">DSM 13279</strain>
    </source>
</reference>
<comment type="similarity">
    <text evidence="1">Belongs to the IS150/IS1296 orfA family.</text>
</comment>
<keyword evidence="5" id="KW-1185">Reference proteome</keyword>
<dbReference type="InterPro" id="IPR036388">
    <property type="entry name" value="WH-like_DNA-bd_sf"/>
</dbReference>
<feature type="domain" description="Insertion element IS150 protein InsJ-like helix-turn-helix" evidence="3">
    <location>
        <begin position="128"/>
        <end position="170"/>
    </location>
</feature>
<sequence>MNAKLQHFEPEFVNEVANFPRGHTQIERGGPHVKSLPFLGLENKVQEMGGFSMTIYDRSVREAACGLFERGLGHEAAAAKLGIPLKAVRQWHLTYRAVGRDALLDMGSHRTYDYETKVAAASAVVDGGMAKPEAMALFGIASASPLGSWCRLYREGGADALRPKPKGRPRGSGAKSAPETREEELEREVRRLEAQVAYLKKR</sequence>
<evidence type="ECO:0000259" key="3">
    <source>
        <dbReference type="Pfam" id="PF13518"/>
    </source>
</evidence>